<feature type="domain" description="Helicase-associated" evidence="2">
    <location>
        <begin position="467"/>
        <end position="530"/>
    </location>
</feature>
<reference evidence="3 4" key="1">
    <citation type="submission" date="2024-10" db="EMBL/GenBank/DDBJ databases">
        <title>Updated reference genomes for cyclostephanoid diatoms.</title>
        <authorList>
            <person name="Roberts W.R."/>
            <person name="Alverson A.J."/>
        </authorList>
    </citation>
    <scope>NUCLEOTIDE SEQUENCE [LARGE SCALE GENOMIC DNA]</scope>
    <source>
        <strain evidence="3 4">AJA232-27</strain>
    </source>
</reference>
<protein>
    <recommendedName>
        <fullName evidence="2">Helicase-associated domain-containing protein</fullName>
    </recommendedName>
</protein>
<dbReference type="Pfam" id="PF03457">
    <property type="entry name" value="HA"/>
    <property type="match status" value="2"/>
</dbReference>
<dbReference type="AlphaFoldDB" id="A0ABD3MXR0"/>
<name>A0ABD3MXR0_9STRA</name>
<dbReference type="EMBL" id="JALLBG020000062">
    <property type="protein sequence ID" value="KAL3768691.1"/>
    <property type="molecule type" value="Genomic_DNA"/>
</dbReference>
<dbReference type="InterPro" id="IPR005114">
    <property type="entry name" value="Helicase_assoc"/>
</dbReference>
<dbReference type="PANTHER" id="PTHR33418:SF1">
    <property type="entry name" value="HELICASE-ASSOCIATED DOMAIN-CONTAINING PROTEIN"/>
    <property type="match status" value="1"/>
</dbReference>
<feature type="compositionally biased region" description="Basic residues" evidence="1">
    <location>
        <begin position="267"/>
        <end position="292"/>
    </location>
</feature>
<feature type="domain" description="Helicase-associated" evidence="2">
    <location>
        <begin position="539"/>
        <end position="601"/>
    </location>
</feature>
<gene>
    <name evidence="3" type="ORF">ACHAWU_006792</name>
</gene>
<dbReference type="Gene3D" id="6.10.140.530">
    <property type="match status" value="2"/>
</dbReference>
<dbReference type="Proteomes" id="UP001530293">
    <property type="component" value="Unassembled WGS sequence"/>
</dbReference>
<sequence>MVISPAALKATVYSVYFKCGKKRRLNSPPSQRTPPPPRSPILRQRTSPFPRTFNHIKSDISDAAAAANCNTGVLHLSTSTGSEDFHFWVTDRSLVPQLTAYFREEKGLDTSSFTPYSSVATYTRNYHGMAPLHRYHLNRLPIDTTQVRWYHLDRDTAQVQVDVEGDASDDAGAGSDEESSVLYGLSFVPDDSFQLSEDDSTIGPDGEVEVENEDDDVSAAVAVAALPIEYSRQEPSKRKSTFASGGQSTTNKKMRVERPFHPGYSSSKKKRALHLRGNGGRRRRGRKQRLGKKLATGTGPMIFPVIENEAAPPVADILNNGAPDELEVAEENEAAPPVADILLEVGTNEELEVAEENEAAPPVADILLEVGTNEELQVAEENEAAPPVADILLEVGTNEELQVAEALVEFGAAVADVEEEVVEDAALIANVVVAAAAEEETVDAGEEVVDSNGEAGEVVAARNANGRKWMVKYQLLVQYKEEHGSCDVPQSTNGLGLWVKKQRQDKKKYDNSEPTPMSAERVQLLESIGFKWTMASGQELWDEYYNKLVAFKAQNGHCNVPTRPDQDDYTALGRWVTSQRNDNRKSKITKKNKAALNRIGFQW</sequence>
<feature type="region of interest" description="Disordered" evidence="1">
    <location>
        <begin position="23"/>
        <end position="46"/>
    </location>
</feature>
<evidence type="ECO:0000259" key="2">
    <source>
        <dbReference type="Pfam" id="PF03457"/>
    </source>
</evidence>
<comment type="caution">
    <text evidence="3">The sequence shown here is derived from an EMBL/GenBank/DDBJ whole genome shotgun (WGS) entry which is preliminary data.</text>
</comment>
<dbReference type="PANTHER" id="PTHR33418">
    <property type="entry name" value="HELICASE-ASSOCIATED"/>
    <property type="match status" value="1"/>
</dbReference>
<evidence type="ECO:0000313" key="3">
    <source>
        <dbReference type="EMBL" id="KAL3768691.1"/>
    </source>
</evidence>
<evidence type="ECO:0000313" key="4">
    <source>
        <dbReference type="Proteomes" id="UP001530293"/>
    </source>
</evidence>
<organism evidence="3 4">
    <name type="scientific">Discostella pseudostelligera</name>
    <dbReference type="NCBI Taxonomy" id="259834"/>
    <lineage>
        <taxon>Eukaryota</taxon>
        <taxon>Sar</taxon>
        <taxon>Stramenopiles</taxon>
        <taxon>Ochrophyta</taxon>
        <taxon>Bacillariophyta</taxon>
        <taxon>Coscinodiscophyceae</taxon>
        <taxon>Thalassiosirophycidae</taxon>
        <taxon>Stephanodiscales</taxon>
        <taxon>Stephanodiscaceae</taxon>
        <taxon>Discostella</taxon>
    </lineage>
</organism>
<feature type="region of interest" description="Disordered" evidence="1">
    <location>
        <begin position="257"/>
        <end position="292"/>
    </location>
</feature>
<accession>A0ABD3MXR0</accession>
<keyword evidence="4" id="KW-1185">Reference proteome</keyword>
<proteinExistence type="predicted"/>
<evidence type="ECO:0000256" key="1">
    <source>
        <dbReference type="SAM" id="MobiDB-lite"/>
    </source>
</evidence>